<evidence type="ECO:0000313" key="2">
    <source>
        <dbReference type="EMBL" id="KAJ7309461.1"/>
    </source>
</evidence>
<name>A0AAD6Z668_9AGAR</name>
<dbReference type="EMBL" id="JARIHO010000081">
    <property type="protein sequence ID" value="KAJ7309461.1"/>
    <property type="molecule type" value="Genomic_DNA"/>
</dbReference>
<evidence type="ECO:0008006" key="4">
    <source>
        <dbReference type="Google" id="ProtNLM"/>
    </source>
</evidence>
<feature type="compositionally biased region" description="Basic and acidic residues" evidence="1">
    <location>
        <begin position="106"/>
        <end position="119"/>
    </location>
</feature>
<sequence length="119" mass="13762">MRITHLGADVLSEIFLLNEVYTILSLSRVHKCFHVIAHTRHLWFAVIRRLHRHGLLDTPPDEILETFSKAHMNLSIRSSNPRPSPIVVVFDENPEKPESESSVEGWSKKGKEEFRAKPR</sequence>
<feature type="region of interest" description="Disordered" evidence="1">
    <location>
        <begin position="78"/>
        <end position="119"/>
    </location>
</feature>
<dbReference type="Proteomes" id="UP001218218">
    <property type="component" value="Unassembled WGS sequence"/>
</dbReference>
<protein>
    <recommendedName>
        <fullName evidence="4">F-box domain-containing protein</fullName>
    </recommendedName>
</protein>
<dbReference type="SUPFAM" id="SSF81383">
    <property type="entry name" value="F-box domain"/>
    <property type="match status" value="1"/>
</dbReference>
<proteinExistence type="predicted"/>
<gene>
    <name evidence="2" type="ORF">DFH08DRAFT_974713</name>
</gene>
<comment type="caution">
    <text evidence="2">The sequence shown here is derived from an EMBL/GenBank/DDBJ whole genome shotgun (WGS) entry which is preliminary data.</text>
</comment>
<keyword evidence="3" id="KW-1185">Reference proteome</keyword>
<dbReference type="InterPro" id="IPR036047">
    <property type="entry name" value="F-box-like_dom_sf"/>
</dbReference>
<evidence type="ECO:0000256" key="1">
    <source>
        <dbReference type="SAM" id="MobiDB-lite"/>
    </source>
</evidence>
<organism evidence="2 3">
    <name type="scientific">Mycena albidolilacea</name>
    <dbReference type="NCBI Taxonomy" id="1033008"/>
    <lineage>
        <taxon>Eukaryota</taxon>
        <taxon>Fungi</taxon>
        <taxon>Dikarya</taxon>
        <taxon>Basidiomycota</taxon>
        <taxon>Agaricomycotina</taxon>
        <taxon>Agaricomycetes</taxon>
        <taxon>Agaricomycetidae</taxon>
        <taxon>Agaricales</taxon>
        <taxon>Marasmiineae</taxon>
        <taxon>Mycenaceae</taxon>
        <taxon>Mycena</taxon>
    </lineage>
</organism>
<evidence type="ECO:0000313" key="3">
    <source>
        <dbReference type="Proteomes" id="UP001218218"/>
    </source>
</evidence>
<dbReference type="AlphaFoldDB" id="A0AAD6Z668"/>
<reference evidence="2" key="1">
    <citation type="submission" date="2023-03" db="EMBL/GenBank/DDBJ databases">
        <title>Massive genome expansion in bonnet fungi (Mycena s.s.) driven by repeated elements and novel gene families across ecological guilds.</title>
        <authorList>
            <consortium name="Lawrence Berkeley National Laboratory"/>
            <person name="Harder C.B."/>
            <person name="Miyauchi S."/>
            <person name="Viragh M."/>
            <person name="Kuo A."/>
            <person name="Thoen E."/>
            <person name="Andreopoulos B."/>
            <person name="Lu D."/>
            <person name="Skrede I."/>
            <person name="Drula E."/>
            <person name="Henrissat B."/>
            <person name="Morin E."/>
            <person name="Kohler A."/>
            <person name="Barry K."/>
            <person name="LaButti K."/>
            <person name="Morin E."/>
            <person name="Salamov A."/>
            <person name="Lipzen A."/>
            <person name="Mereny Z."/>
            <person name="Hegedus B."/>
            <person name="Baldrian P."/>
            <person name="Stursova M."/>
            <person name="Weitz H."/>
            <person name="Taylor A."/>
            <person name="Grigoriev I.V."/>
            <person name="Nagy L.G."/>
            <person name="Martin F."/>
            <person name="Kauserud H."/>
        </authorList>
    </citation>
    <scope>NUCLEOTIDE SEQUENCE</scope>
    <source>
        <strain evidence="2">CBHHK002</strain>
    </source>
</reference>
<feature type="compositionally biased region" description="Low complexity" evidence="1">
    <location>
        <begin position="78"/>
        <end position="89"/>
    </location>
</feature>
<accession>A0AAD6Z668</accession>